<evidence type="ECO:0000256" key="5">
    <source>
        <dbReference type="ARBA" id="ARBA00022777"/>
    </source>
</evidence>
<dbReference type="GO" id="GO:0004674">
    <property type="term" value="F:protein serine/threonine kinase activity"/>
    <property type="evidence" value="ECO:0007669"/>
    <property type="project" value="UniProtKB-KW"/>
</dbReference>
<name>A0A1L0AYZ5_9ASCO</name>
<gene>
    <name evidence="8" type="ORF">HGUI_01528</name>
</gene>
<protein>
    <recommendedName>
        <fullName evidence="1">non-specific serine/threonine protein kinase</fullName>
        <ecNumber evidence="1">2.7.11.1</ecNumber>
    </recommendedName>
</protein>
<dbReference type="EC" id="2.7.11.1" evidence="1"/>
<dbReference type="GO" id="GO:0005524">
    <property type="term" value="F:ATP binding"/>
    <property type="evidence" value="ECO:0007669"/>
    <property type="project" value="UniProtKB-KW"/>
</dbReference>
<evidence type="ECO:0000259" key="7">
    <source>
        <dbReference type="PROSITE" id="PS50011"/>
    </source>
</evidence>
<keyword evidence="6" id="KW-0067">ATP-binding</keyword>
<evidence type="ECO:0000256" key="2">
    <source>
        <dbReference type="ARBA" id="ARBA00022527"/>
    </source>
</evidence>
<evidence type="ECO:0000256" key="3">
    <source>
        <dbReference type="ARBA" id="ARBA00022679"/>
    </source>
</evidence>
<evidence type="ECO:0000256" key="6">
    <source>
        <dbReference type="ARBA" id="ARBA00022840"/>
    </source>
</evidence>
<dbReference type="InterPro" id="IPR011009">
    <property type="entry name" value="Kinase-like_dom_sf"/>
</dbReference>
<reference evidence="9" key="1">
    <citation type="submission" date="2016-11" db="EMBL/GenBank/DDBJ databases">
        <authorList>
            <person name="Guldener U."/>
        </authorList>
    </citation>
    <scope>NUCLEOTIDE SEQUENCE [LARGE SCALE GENOMIC DNA]</scope>
</reference>
<keyword evidence="5" id="KW-0418">Kinase</keyword>
<dbReference type="Gene3D" id="3.30.200.20">
    <property type="entry name" value="Phosphorylase Kinase, domain 1"/>
    <property type="match status" value="1"/>
</dbReference>
<dbReference type="InterPro" id="IPR000719">
    <property type="entry name" value="Prot_kinase_dom"/>
</dbReference>
<dbReference type="PROSITE" id="PS00108">
    <property type="entry name" value="PROTEIN_KINASE_ST"/>
    <property type="match status" value="1"/>
</dbReference>
<keyword evidence="9" id="KW-1185">Reference proteome</keyword>
<dbReference type="OrthoDB" id="10020333at2759"/>
<dbReference type="GO" id="GO:0005634">
    <property type="term" value="C:nucleus"/>
    <property type="evidence" value="ECO:0007669"/>
    <property type="project" value="TreeGrafter"/>
</dbReference>
<dbReference type="Pfam" id="PF00069">
    <property type="entry name" value="Pkinase"/>
    <property type="match status" value="2"/>
</dbReference>
<dbReference type="PANTHER" id="PTHR44167:SF23">
    <property type="entry name" value="CDC7 KINASE, ISOFORM A-RELATED"/>
    <property type="match status" value="1"/>
</dbReference>
<organism evidence="8 9">
    <name type="scientific">Hanseniaspora guilliermondii</name>
    <dbReference type="NCBI Taxonomy" id="56406"/>
    <lineage>
        <taxon>Eukaryota</taxon>
        <taxon>Fungi</taxon>
        <taxon>Dikarya</taxon>
        <taxon>Ascomycota</taxon>
        <taxon>Saccharomycotina</taxon>
        <taxon>Saccharomycetes</taxon>
        <taxon>Saccharomycodales</taxon>
        <taxon>Saccharomycodaceae</taxon>
        <taxon>Hanseniaspora</taxon>
    </lineage>
</organism>
<dbReference type="AlphaFoldDB" id="A0A1L0AYZ5"/>
<dbReference type="Gene3D" id="1.10.510.10">
    <property type="entry name" value="Transferase(Phosphotransferase) domain 1"/>
    <property type="match status" value="1"/>
</dbReference>
<keyword evidence="3" id="KW-0808">Transferase</keyword>
<keyword evidence="4" id="KW-0547">Nucleotide-binding</keyword>
<keyword evidence="2" id="KW-0723">Serine/threonine-protein kinase</keyword>
<dbReference type="PANTHER" id="PTHR44167">
    <property type="entry name" value="OVARIAN-SPECIFIC SERINE/THREONINE-PROTEIN KINASE LOK-RELATED"/>
    <property type="match status" value="1"/>
</dbReference>
<evidence type="ECO:0000313" key="8">
    <source>
        <dbReference type="EMBL" id="SGZ39328.1"/>
    </source>
</evidence>
<dbReference type="CDD" id="cd14019">
    <property type="entry name" value="STKc_Cdc7"/>
    <property type="match status" value="1"/>
</dbReference>
<dbReference type="PROSITE" id="PS50011">
    <property type="entry name" value="PROTEIN_KINASE_DOM"/>
    <property type="match status" value="1"/>
</dbReference>
<dbReference type="SMART" id="SM00220">
    <property type="entry name" value="S_TKc"/>
    <property type="match status" value="1"/>
</dbReference>
<sequence length="570" mass="65605">MQKNKSFTLNQKKFTLEDGQKKLLVGFVIKYALISNSINKLKVLNLNQITNTFTISTLVMDSSSQLNSNKRSITDGGDFSRDIKTRIINTEDRYNSPSKKQKTKKILDELLLSNEMEELDEQLAFDGKCSSQKNSDIEKINLSFPEIQEKGYVLIKHIGEGTFSRVYKATHIKEKNSRQQRLLPLNERRVAMKLINVTSSSSRILNELNIVKNLSNHPNVAPLYDVLRYKDQIAMVIPYYHNDEFRDYFKYLPINGIKTYIAQLLKALAYLHSKKIIHRDIKPNNFLFDVRKGKGVLVDFGLAEKEHEGRVVNGKLHVCSCKQKALSNSRGNGLSSSKNYVVSEKMYLELTKSMPHNETRMTLRVSRAGTRGFRAPEVLLNCCSQTCKIDIWSVGVILLCFITRRFPIFQSYDDVESLLELTLIFGLDVLKKSCDLHGLGIKMNSEKFLNMKPKGYESIYAKDTDATSSNSSALENFVFDLIMMDVEEGTLPFHSPAFDTLKFLDKTYWSEFSIMKQAPQAFSNKRNYFKNSLKEHKKMFNVLKACLNWDSNERNSAEELLTMRWFENED</sequence>
<dbReference type="EMBL" id="FQNF01000021">
    <property type="protein sequence ID" value="SGZ39328.1"/>
    <property type="molecule type" value="Genomic_DNA"/>
</dbReference>
<evidence type="ECO:0000256" key="4">
    <source>
        <dbReference type="ARBA" id="ARBA00022741"/>
    </source>
</evidence>
<dbReference type="SUPFAM" id="SSF56112">
    <property type="entry name" value="Protein kinase-like (PK-like)"/>
    <property type="match status" value="1"/>
</dbReference>
<dbReference type="GO" id="GO:0044773">
    <property type="term" value="P:mitotic DNA damage checkpoint signaling"/>
    <property type="evidence" value="ECO:0007669"/>
    <property type="project" value="TreeGrafter"/>
</dbReference>
<evidence type="ECO:0000256" key="1">
    <source>
        <dbReference type="ARBA" id="ARBA00012513"/>
    </source>
</evidence>
<dbReference type="InterPro" id="IPR008271">
    <property type="entry name" value="Ser/Thr_kinase_AS"/>
</dbReference>
<evidence type="ECO:0000313" key="9">
    <source>
        <dbReference type="Proteomes" id="UP000183365"/>
    </source>
</evidence>
<dbReference type="Proteomes" id="UP000183365">
    <property type="component" value="Unassembled WGS sequence"/>
</dbReference>
<proteinExistence type="predicted"/>
<dbReference type="VEuPathDB" id="FungiDB:HGUI_01528"/>
<feature type="domain" description="Protein kinase" evidence="7">
    <location>
        <begin position="152"/>
        <end position="566"/>
    </location>
</feature>
<accession>A0A1L0AYZ5</accession>